<dbReference type="Proteomes" id="UP000279446">
    <property type="component" value="Unassembled WGS sequence"/>
</dbReference>
<name>A0A433YFR9_9BACL</name>
<dbReference type="AlphaFoldDB" id="A0A433YFR9"/>
<evidence type="ECO:0000313" key="2">
    <source>
        <dbReference type="Proteomes" id="UP000279446"/>
    </source>
</evidence>
<keyword evidence="2" id="KW-1185">Reference proteome</keyword>
<comment type="caution">
    <text evidence="1">The sequence shown here is derived from an EMBL/GenBank/DDBJ whole genome shotgun (WGS) entry which is preliminary data.</text>
</comment>
<accession>A0A433YFR9</accession>
<organism evidence="1 2">
    <name type="scientific">Paenibacillus anaericanus</name>
    <dbReference type="NCBI Taxonomy" id="170367"/>
    <lineage>
        <taxon>Bacteria</taxon>
        <taxon>Bacillati</taxon>
        <taxon>Bacillota</taxon>
        <taxon>Bacilli</taxon>
        <taxon>Bacillales</taxon>
        <taxon>Paenibacillaceae</taxon>
        <taxon>Paenibacillus</taxon>
    </lineage>
</organism>
<reference evidence="1 2" key="1">
    <citation type="submission" date="2018-12" db="EMBL/GenBank/DDBJ databases">
        <authorList>
            <person name="Sun L."/>
            <person name="Chen Z."/>
        </authorList>
    </citation>
    <scope>NUCLEOTIDE SEQUENCE [LARGE SCALE GENOMIC DNA]</scope>
    <source>
        <strain evidence="1 2">DSM 15890</strain>
    </source>
</reference>
<dbReference type="EMBL" id="RZNY01000001">
    <property type="protein sequence ID" value="RUT48739.1"/>
    <property type="molecule type" value="Genomic_DNA"/>
</dbReference>
<protein>
    <submittedName>
        <fullName evidence="1">Uncharacterized protein</fullName>
    </submittedName>
</protein>
<proteinExistence type="predicted"/>
<dbReference type="OrthoDB" id="1739422at2"/>
<gene>
    <name evidence="1" type="ORF">EJP82_02050</name>
</gene>
<dbReference type="RefSeq" id="WP_127190330.1">
    <property type="nucleotide sequence ID" value="NZ_RZNY01000001.1"/>
</dbReference>
<evidence type="ECO:0000313" key="1">
    <source>
        <dbReference type="EMBL" id="RUT48739.1"/>
    </source>
</evidence>
<sequence length="174" mass="20202">MNQVNPPMNQSKMLSDHDIQSIYQWISKMKHLRSSTRKKDKAISTLHLNYQVLGAGNTRVVFDLDNGHVVKVALSKKGLASNLTEYQLYNQCSRKLRKYLCPVIEFGNGWIIMKKMQPIVSLTEDDEKKLSRLRKRFTREGVQPRGLRNKNLAFSTRHNRIIVIDYGNFKYSSS</sequence>